<dbReference type="AlphaFoldDB" id="A0A7R9K6A8"/>
<gene>
    <name evidence="1" type="ORF">TGEB3V08_LOCUS9906</name>
</gene>
<dbReference type="EMBL" id="OE845017">
    <property type="protein sequence ID" value="CAD7606567.1"/>
    <property type="molecule type" value="Genomic_DNA"/>
</dbReference>
<protein>
    <submittedName>
        <fullName evidence="1">Uncharacterized protein</fullName>
    </submittedName>
</protein>
<organism evidence="1">
    <name type="scientific">Timema genevievae</name>
    <name type="common">Walking stick</name>
    <dbReference type="NCBI Taxonomy" id="629358"/>
    <lineage>
        <taxon>Eukaryota</taxon>
        <taxon>Metazoa</taxon>
        <taxon>Ecdysozoa</taxon>
        <taxon>Arthropoda</taxon>
        <taxon>Hexapoda</taxon>
        <taxon>Insecta</taxon>
        <taxon>Pterygota</taxon>
        <taxon>Neoptera</taxon>
        <taxon>Polyneoptera</taxon>
        <taxon>Phasmatodea</taxon>
        <taxon>Timematodea</taxon>
        <taxon>Timematoidea</taxon>
        <taxon>Timematidae</taxon>
        <taxon>Timema</taxon>
    </lineage>
</organism>
<evidence type="ECO:0000313" key="1">
    <source>
        <dbReference type="EMBL" id="CAD7606567.1"/>
    </source>
</evidence>
<name>A0A7R9K6A8_TIMGE</name>
<proteinExistence type="predicted"/>
<sequence>MLALSSPTDGGRLVSMSRLRDDAMAFWKSLGSDILGAFLQAMLDFHGHYDTFHCGNPVLNSAEGLLDDRNENYELYLVAYLWEYRGPDPAEKALETSGRQPVVRDQPFYLVAIFNRSCRDKRNTPGRESNLDLPVIGSLAYSESDALDHVYTKIAPEFLVSSQGRPVVNFVPGWDCFMALPYITESRRKWLTMDRIQSDIITMLSRTFPPAWQHGGLADVWAVGRTRWKRTSVSPVDASTLRR</sequence>
<reference evidence="1" key="1">
    <citation type="submission" date="2020-11" db="EMBL/GenBank/DDBJ databases">
        <authorList>
            <person name="Tran Van P."/>
        </authorList>
    </citation>
    <scope>NUCLEOTIDE SEQUENCE</scope>
</reference>
<accession>A0A7R9K6A8</accession>